<dbReference type="InterPro" id="IPR021747">
    <property type="entry name" value="DUF3313"/>
</dbReference>
<proteinExistence type="predicted"/>
<evidence type="ECO:0000313" key="1">
    <source>
        <dbReference type="EMBL" id="GLQ61775.1"/>
    </source>
</evidence>
<dbReference type="RefSeq" id="WP_244591191.1">
    <property type="nucleotide sequence ID" value="NZ_BEWM01000004.1"/>
</dbReference>
<protein>
    <recommendedName>
        <fullName evidence="3">DUF3313 domain-containing protein</fullName>
    </recommendedName>
</protein>
<name>A0AAV5NCF7_9PROT</name>
<reference evidence="2" key="1">
    <citation type="journal article" date="2019" name="Int. J. Syst. Evol. Microbiol.">
        <title>The Global Catalogue of Microorganisms (GCM) 10K type strain sequencing project: providing services to taxonomists for standard genome sequencing and annotation.</title>
        <authorList>
            <consortium name="The Broad Institute Genomics Platform"/>
            <consortium name="The Broad Institute Genome Sequencing Center for Infectious Disease"/>
            <person name="Wu L."/>
            <person name="Ma J."/>
        </authorList>
    </citation>
    <scope>NUCLEOTIDE SEQUENCE [LARGE SCALE GENOMIC DNA]</scope>
    <source>
        <strain evidence="2">NBRC 3267</strain>
    </source>
</reference>
<comment type="caution">
    <text evidence="1">The sequence shown here is derived from an EMBL/GenBank/DDBJ whole genome shotgun (WGS) entry which is preliminary data.</text>
</comment>
<dbReference type="Pfam" id="PF11769">
    <property type="entry name" value="DUF3313"/>
    <property type="match status" value="1"/>
</dbReference>
<evidence type="ECO:0000313" key="2">
    <source>
        <dbReference type="Proteomes" id="UP001156614"/>
    </source>
</evidence>
<keyword evidence="2" id="KW-1185">Reference proteome</keyword>
<dbReference type="EMBL" id="BSNU01000001">
    <property type="protein sequence ID" value="GLQ61775.1"/>
    <property type="molecule type" value="Genomic_DNA"/>
</dbReference>
<sequence length="235" mass="25326">MLRAVKNTAQLGTSILLFLDITGCAGQKVTHSGFLPEETYTEMTPQKGHVDDHIYVKPGLEASKYKIAVIDPVAWHPVANAPHLKPEVAARMTDAFTTEIRKQVGTIYNVVDASTCAPCTDAIHIRAAITNIRRSKWYYNAIPVVAGFAAGAAGGGMPPIPPPFPGGASEELIAVDGSNNETLVAIATYNNGMPWNMMGQWLPYAHAKRAFHLASTLLVEEFKKSGATVIPTEKK</sequence>
<dbReference type="Proteomes" id="UP001156614">
    <property type="component" value="Unassembled WGS sequence"/>
</dbReference>
<evidence type="ECO:0008006" key="3">
    <source>
        <dbReference type="Google" id="ProtNLM"/>
    </source>
</evidence>
<dbReference type="AlphaFoldDB" id="A0AAV5NCF7"/>
<accession>A0AAV5NCF7</accession>
<organism evidence="1 2">
    <name type="scientific">Gluconobacter cerinus</name>
    <dbReference type="NCBI Taxonomy" id="38307"/>
    <lineage>
        <taxon>Bacteria</taxon>
        <taxon>Pseudomonadati</taxon>
        <taxon>Pseudomonadota</taxon>
        <taxon>Alphaproteobacteria</taxon>
        <taxon>Acetobacterales</taxon>
        <taxon>Acetobacteraceae</taxon>
        <taxon>Gluconobacter</taxon>
    </lineage>
</organism>
<gene>
    <name evidence="1" type="ORF">GCM10007867_06200</name>
</gene>